<proteinExistence type="predicted"/>
<sequence>MLNSKTTLILIFLSVIAIASCAIGVKFPDSGGLLLPGKTDYSYSDAEMFFSVRPYKVGSQSESIYDFSVNIKLDTMFELGIRQIDFSQSNLRTPDPAFNLKLNFMDSMYFRDFTVGLYLDTEKNNYSSFYVMSNNFGIGFNFGGEKGGDAVLGGYDFAENEPEALFLLFRYEFDLTDDYKFGLEFNGDSLSSYFDVNTIQNYNFMIGYIATNDYDDKYPLLDNDRFVIGVKGEF</sequence>
<evidence type="ECO:0000313" key="2">
    <source>
        <dbReference type="Proteomes" id="UP000234857"/>
    </source>
</evidence>
<evidence type="ECO:0008006" key="3">
    <source>
        <dbReference type="Google" id="ProtNLM"/>
    </source>
</evidence>
<gene>
    <name evidence="1" type="ORF">C0601_08215</name>
</gene>
<reference evidence="1 2" key="1">
    <citation type="submission" date="2017-11" db="EMBL/GenBank/DDBJ databases">
        <title>Genome-resolved metagenomics identifies genetic mobility, metabolic interactions, and unexpected diversity in perchlorate-reducing communities.</title>
        <authorList>
            <person name="Barnum T.P."/>
            <person name="Figueroa I.A."/>
            <person name="Carlstrom C.I."/>
            <person name="Lucas L.N."/>
            <person name="Engelbrektson A.L."/>
            <person name="Coates J.D."/>
        </authorList>
    </citation>
    <scope>NUCLEOTIDE SEQUENCE [LARGE SCALE GENOMIC DNA]</scope>
    <source>
        <strain evidence="1">BM706</strain>
    </source>
</reference>
<name>A0A2N5ZEY0_MUIH1</name>
<protein>
    <recommendedName>
        <fullName evidence="3">DUF481 domain-containing protein</fullName>
    </recommendedName>
</protein>
<dbReference type="AlphaFoldDB" id="A0A2N5ZEY0"/>
<evidence type="ECO:0000313" key="1">
    <source>
        <dbReference type="EMBL" id="PLX17201.1"/>
    </source>
</evidence>
<dbReference type="Proteomes" id="UP000234857">
    <property type="component" value="Unassembled WGS sequence"/>
</dbReference>
<comment type="caution">
    <text evidence="1">The sequence shown here is derived from an EMBL/GenBank/DDBJ whole genome shotgun (WGS) entry which is preliminary data.</text>
</comment>
<dbReference type="PROSITE" id="PS51257">
    <property type="entry name" value="PROKAR_LIPOPROTEIN"/>
    <property type="match status" value="1"/>
</dbReference>
<dbReference type="EMBL" id="PKTG01000094">
    <property type="protein sequence ID" value="PLX17201.1"/>
    <property type="molecule type" value="Genomic_DNA"/>
</dbReference>
<accession>A0A2N5ZEY0</accession>
<organism evidence="1 2">
    <name type="scientific">Muiribacterium halophilum</name>
    <dbReference type="NCBI Taxonomy" id="2053465"/>
    <lineage>
        <taxon>Bacteria</taxon>
        <taxon>Candidatus Muiribacteriota</taxon>
        <taxon>Candidatus Muiribacteriia</taxon>
        <taxon>Candidatus Muiribacteriales</taxon>
        <taxon>Candidatus Muiribacteriaceae</taxon>
        <taxon>Candidatus Muiribacterium</taxon>
    </lineage>
</organism>